<dbReference type="InterPro" id="IPR049437">
    <property type="entry name" value="tRNA-synt_1c_C2"/>
</dbReference>
<evidence type="ECO:0000313" key="12">
    <source>
        <dbReference type="EMBL" id="MBD3919708.1"/>
    </source>
</evidence>
<dbReference type="InterPro" id="IPR020058">
    <property type="entry name" value="Glu/Gln-tRNA-synth_Ib_cat-dom"/>
</dbReference>
<dbReference type="Gene3D" id="2.40.240.10">
    <property type="entry name" value="Ribosomal Protein L25, Chain P"/>
    <property type="match status" value="2"/>
</dbReference>
<dbReference type="SUPFAM" id="SSF52374">
    <property type="entry name" value="Nucleotidylyl transferase"/>
    <property type="match status" value="1"/>
</dbReference>
<dbReference type="EC" id="6.1.1.18" evidence="7"/>
<protein>
    <recommendedName>
        <fullName evidence="7">Glutamine--tRNA ligase</fullName>
        <ecNumber evidence="7">6.1.1.18</ecNumber>
    </recommendedName>
</protein>
<evidence type="ECO:0000256" key="2">
    <source>
        <dbReference type="ARBA" id="ARBA00022598"/>
    </source>
</evidence>
<dbReference type="Gene3D" id="3.40.50.620">
    <property type="entry name" value="HUPs"/>
    <property type="match status" value="1"/>
</dbReference>
<keyword evidence="3 8" id="KW-0547">Nucleotide-binding</keyword>
<dbReference type="InterPro" id="IPR011035">
    <property type="entry name" value="Ribosomal_bL25/Gln-tRNA_synth"/>
</dbReference>
<evidence type="ECO:0000313" key="13">
    <source>
        <dbReference type="Proteomes" id="UP000609346"/>
    </source>
</evidence>
<evidence type="ECO:0000256" key="8">
    <source>
        <dbReference type="RuleBase" id="RU363037"/>
    </source>
</evidence>
<dbReference type="SUPFAM" id="SSF50715">
    <property type="entry name" value="Ribosomal protein L25-like"/>
    <property type="match status" value="1"/>
</dbReference>
<dbReference type="NCBIfam" id="NF011291">
    <property type="entry name" value="PRK14703.1"/>
    <property type="match status" value="1"/>
</dbReference>
<dbReference type="NCBIfam" id="TIGR00440">
    <property type="entry name" value="glnS"/>
    <property type="match status" value="1"/>
</dbReference>
<organism evidence="12 13">
    <name type="scientific">Paenibacillus terricola</name>
    <dbReference type="NCBI Taxonomy" id="2763503"/>
    <lineage>
        <taxon>Bacteria</taxon>
        <taxon>Bacillati</taxon>
        <taxon>Bacillota</taxon>
        <taxon>Bacilli</taxon>
        <taxon>Bacillales</taxon>
        <taxon>Paenibacillaceae</taxon>
        <taxon>Paenibacillus</taxon>
    </lineage>
</organism>
<evidence type="ECO:0000259" key="10">
    <source>
        <dbReference type="Pfam" id="PF03950"/>
    </source>
</evidence>
<keyword evidence="6 8" id="KW-0030">Aminoacyl-tRNA synthetase</keyword>
<dbReference type="InterPro" id="IPR020059">
    <property type="entry name" value="Glu/Gln-tRNA-synth_Ib_codon-bd"/>
</dbReference>
<feature type="domain" description="Glutamyl/glutaminyl-tRNA synthetase class Ib catalytic" evidence="9">
    <location>
        <begin position="31"/>
        <end position="339"/>
    </location>
</feature>
<reference evidence="12 13" key="1">
    <citation type="submission" date="2020-09" db="EMBL/GenBank/DDBJ databases">
        <title>Paenibacillus sp. strain PR3 16S rRNA gene Genome sequencing and assembly.</title>
        <authorList>
            <person name="Kim J."/>
        </authorList>
    </citation>
    <scope>NUCLEOTIDE SEQUENCE [LARGE SCALE GENOMIC DNA]</scope>
    <source>
        <strain evidence="12 13">PR3</strain>
    </source>
</reference>
<dbReference type="InterPro" id="IPR050132">
    <property type="entry name" value="Gln/Glu-tRNA_Ligase"/>
</dbReference>
<evidence type="ECO:0000256" key="3">
    <source>
        <dbReference type="ARBA" id="ARBA00022741"/>
    </source>
</evidence>
<evidence type="ECO:0000256" key="6">
    <source>
        <dbReference type="ARBA" id="ARBA00023146"/>
    </source>
</evidence>
<evidence type="ECO:0000259" key="9">
    <source>
        <dbReference type="Pfam" id="PF00749"/>
    </source>
</evidence>
<dbReference type="PANTHER" id="PTHR43097:SF5">
    <property type="entry name" value="GLUTAMATE--TRNA LIGASE"/>
    <property type="match status" value="1"/>
</dbReference>
<comment type="caution">
    <text evidence="12">The sequence shown here is derived from an EMBL/GenBank/DDBJ whole genome shotgun (WGS) entry which is preliminary data.</text>
</comment>
<evidence type="ECO:0000256" key="7">
    <source>
        <dbReference type="NCBIfam" id="TIGR00440"/>
    </source>
</evidence>
<dbReference type="InterPro" id="IPR000924">
    <property type="entry name" value="Glu/Gln-tRNA-synth"/>
</dbReference>
<dbReference type="PANTHER" id="PTHR43097">
    <property type="entry name" value="GLUTAMINE-TRNA LIGASE"/>
    <property type="match status" value="1"/>
</dbReference>
<dbReference type="GO" id="GO:0016874">
    <property type="term" value="F:ligase activity"/>
    <property type="evidence" value="ECO:0007669"/>
    <property type="project" value="UniProtKB-KW"/>
</dbReference>
<dbReference type="InterPro" id="IPR004514">
    <property type="entry name" value="Gln-tRNA-synth"/>
</dbReference>
<evidence type="ECO:0000256" key="5">
    <source>
        <dbReference type="ARBA" id="ARBA00022917"/>
    </source>
</evidence>
<dbReference type="Pfam" id="PF20974">
    <property type="entry name" value="tRNA-synt_1c_C2"/>
    <property type="match status" value="1"/>
</dbReference>
<keyword evidence="2 8" id="KW-0436">Ligase</keyword>
<dbReference type="Pfam" id="PF03950">
    <property type="entry name" value="tRNA-synt_1c_C"/>
    <property type="match status" value="1"/>
</dbReference>
<feature type="domain" description="tRNA synthetases class I (E and Q) anti-codon binding" evidence="11">
    <location>
        <begin position="460"/>
        <end position="538"/>
    </location>
</feature>
<proteinExistence type="inferred from homology"/>
<dbReference type="InterPro" id="IPR014729">
    <property type="entry name" value="Rossmann-like_a/b/a_fold"/>
</dbReference>
<dbReference type="PRINTS" id="PR00987">
    <property type="entry name" value="TRNASYNTHGLU"/>
</dbReference>
<evidence type="ECO:0000259" key="11">
    <source>
        <dbReference type="Pfam" id="PF20974"/>
    </source>
</evidence>
<keyword evidence="1" id="KW-0963">Cytoplasm</keyword>
<name>A0ABR8MUR9_9BACL</name>
<keyword evidence="13" id="KW-1185">Reference proteome</keyword>
<evidence type="ECO:0000256" key="4">
    <source>
        <dbReference type="ARBA" id="ARBA00022840"/>
    </source>
</evidence>
<dbReference type="InterPro" id="IPR020056">
    <property type="entry name" value="Rbsml_bL25/Gln-tRNA_synth_N"/>
</dbReference>
<keyword evidence="5 8" id="KW-0648">Protein biosynthesis</keyword>
<keyword evidence="4 8" id="KW-0067">ATP-binding</keyword>
<evidence type="ECO:0000256" key="1">
    <source>
        <dbReference type="ARBA" id="ARBA00022490"/>
    </source>
</evidence>
<comment type="similarity">
    <text evidence="8">Belongs to the class-I aminoacyl-tRNA synthetase family.</text>
</comment>
<dbReference type="Pfam" id="PF00749">
    <property type="entry name" value="tRNA-synt_1c"/>
    <property type="match status" value="1"/>
</dbReference>
<dbReference type="Proteomes" id="UP000609346">
    <property type="component" value="Unassembled WGS sequence"/>
</dbReference>
<accession>A0ABR8MUR9</accession>
<dbReference type="EMBL" id="JACXZA010000003">
    <property type="protein sequence ID" value="MBD3919708.1"/>
    <property type="molecule type" value="Genomic_DNA"/>
</dbReference>
<feature type="domain" description="Glutamyl/glutaminyl-tRNA synthetase class Ib anti-codon binding" evidence="10">
    <location>
        <begin position="345"/>
        <end position="443"/>
    </location>
</feature>
<sequence length="563" mass="64920">MSNEKEYVNEHFLDRLIREELEYSPFDREMCTRFPPEPNGYLHIGSAYAIHTNYTMAHKYGGSFHLRFDDTNPLKEDLEYVNAIIGDIKWLGYDPGEHIYYGSDYSETFYNAAVTLIKRGKAYVCDLTAEEMVSYRGTLTEPGRNSPYRDRTAEDDLDLLARMRNGEFPNGSKTVRARIDMSSPNMNLRDPVLYRIIHAEHYRTGNEWCIYPMYDFAHPIQDAIEGITYSLCSIEFKDHRPLYEWVLNELGIASPPRQREFGRLNLTGVVTSKRFLRTLVRDGHVDGWDDPRLPTLQGLRRRGFTPSSIRSFVEAIGGIRTESTIDISLLDHCLRQDLKETTVSVMAVMHPLKVVITNYPEDTTEMLPIENNSDNKALGSREVPWSRTLYIERDDFMEIPVPGFHRLIPGGEVRLKGAYFIRCEEVIKDPDTGEVIELHCTYDPITKSGTGFTGRKVKGTIHWVSADHAKKADVHLYDKLLLEQDISKRDSGEWAQLINPESKVIVSDMLIEPYVAAAVRTDKELRFQFMRHGYFCVDAKLTNDERMTFNRIVPLKDSWNRKG</sequence>
<gene>
    <name evidence="12" type="ORF">H8B09_13165</name>
</gene>
<dbReference type="RefSeq" id="WP_191204002.1">
    <property type="nucleotide sequence ID" value="NZ_JACXZA010000003.1"/>
</dbReference>